<name>A0A5N6KNJ8_9ROSI</name>
<reference evidence="1 2" key="1">
    <citation type="submission" date="2019-06" db="EMBL/GenBank/DDBJ databases">
        <title>A chromosomal-level reference genome of Carpinus fangiana (Coryloideae, Betulaceae).</title>
        <authorList>
            <person name="Yang X."/>
            <person name="Wang Z."/>
            <person name="Zhang L."/>
            <person name="Hao G."/>
            <person name="Liu J."/>
            <person name="Yang Y."/>
        </authorList>
    </citation>
    <scope>NUCLEOTIDE SEQUENCE [LARGE SCALE GENOMIC DNA]</scope>
    <source>
        <strain evidence="1">Cfa_2016G</strain>
        <tissue evidence="1">Leaf</tissue>
    </source>
</reference>
<evidence type="ECO:0000313" key="2">
    <source>
        <dbReference type="Proteomes" id="UP000327013"/>
    </source>
</evidence>
<dbReference type="Proteomes" id="UP000327013">
    <property type="component" value="Unassembled WGS sequence"/>
</dbReference>
<dbReference type="EMBL" id="VIBQ01000009">
    <property type="protein sequence ID" value="KAB8336858.1"/>
    <property type="molecule type" value="Genomic_DNA"/>
</dbReference>
<sequence length="54" mass="6032">MDNVAVERSRCRWIALEGAEVLLSRGDQSSVTSSLQQCRNLRRATISVKWAVPS</sequence>
<evidence type="ECO:0000313" key="1">
    <source>
        <dbReference type="EMBL" id="KAB8336858.1"/>
    </source>
</evidence>
<protein>
    <submittedName>
        <fullName evidence="1">Uncharacterized protein</fullName>
    </submittedName>
</protein>
<dbReference type="OrthoDB" id="1930084at2759"/>
<comment type="caution">
    <text evidence="1">The sequence shown here is derived from an EMBL/GenBank/DDBJ whole genome shotgun (WGS) entry which is preliminary data.</text>
</comment>
<dbReference type="AlphaFoldDB" id="A0A5N6KNJ8"/>
<accession>A0A5N6KNJ8</accession>
<organism evidence="1 2">
    <name type="scientific">Carpinus fangiana</name>
    <dbReference type="NCBI Taxonomy" id="176857"/>
    <lineage>
        <taxon>Eukaryota</taxon>
        <taxon>Viridiplantae</taxon>
        <taxon>Streptophyta</taxon>
        <taxon>Embryophyta</taxon>
        <taxon>Tracheophyta</taxon>
        <taxon>Spermatophyta</taxon>
        <taxon>Magnoliopsida</taxon>
        <taxon>eudicotyledons</taxon>
        <taxon>Gunneridae</taxon>
        <taxon>Pentapetalae</taxon>
        <taxon>rosids</taxon>
        <taxon>fabids</taxon>
        <taxon>Fagales</taxon>
        <taxon>Betulaceae</taxon>
        <taxon>Carpinus</taxon>
    </lineage>
</organism>
<keyword evidence="2" id="KW-1185">Reference proteome</keyword>
<proteinExistence type="predicted"/>
<gene>
    <name evidence="1" type="ORF">FH972_021167</name>
</gene>